<evidence type="ECO:0000259" key="7">
    <source>
        <dbReference type="Pfam" id="PF16198"/>
    </source>
</evidence>
<proteinExistence type="inferred from homology"/>
<dbReference type="EMBL" id="PXYW01000001">
    <property type="protein sequence ID" value="PSR35455.1"/>
    <property type="molecule type" value="Genomic_DNA"/>
</dbReference>
<dbReference type="HAMAP" id="MF_01080">
    <property type="entry name" value="TruB_bact"/>
    <property type="match status" value="1"/>
</dbReference>
<keyword evidence="3 5" id="KW-0819">tRNA processing</keyword>
<dbReference type="PANTHER" id="PTHR13767:SF2">
    <property type="entry name" value="PSEUDOURIDYLATE SYNTHASE TRUB1"/>
    <property type="match status" value="1"/>
</dbReference>
<dbReference type="GO" id="GO:0160148">
    <property type="term" value="F:tRNA pseudouridine(55) synthase activity"/>
    <property type="evidence" value="ECO:0007669"/>
    <property type="project" value="UniProtKB-EC"/>
</dbReference>
<evidence type="ECO:0000256" key="3">
    <source>
        <dbReference type="ARBA" id="ARBA00022694"/>
    </source>
</evidence>
<dbReference type="PANTHER" id="PTHR13767">
    <property type="entry name" value="TRNA-PSEUDOURIDINE SYNTHASE"/>
    <property type="match status" value="1"/>
</dbReference>
<dbReference type="SUPFAM" id="SSF55120">
    <property type="entry name" value="Pseudouridine synthase"/>
    <property type="match status" value="1"/>
</dbReference>
<dbReference type="Pfam" id="PF01509">
    <property type="entry name" value="TruB_N"/>
    <property type="match status" value="1"/>
</dbReference>
<keyword evidence="4 5" id="KW-0413">Isomerase</keyword>
<evidence type="ECO:0000256" key="1">
    <source>
        <dbReference type="ARBA" id="ARBA00000385"/>
    </source>
</evidence>
<comment type="similarity">
    <text evidence="2 5">Belongs to the pseudouridine synthase TruB family. Type 1 subfamily.</text>
</comment>
<feature type="active site" description="Nucleophile" evidence="5">
    <location>
        <position position="50"/>
    </location>
</feature>
<dbReference type="InterPro" id="IPR020103">
    <property type="entry name" value="PsdUridine_synth_cat_dom_sf"/>
</dbReference>
<dbReference type="NCBIfam" id="TIGR00431">
    <property type="entry name" value="TruB"/>
    <property type="match status" value="1"/>
</dbReference>
<comment type="catalytic activity">
    <reaction evidence="1 5">
        <text>uridine(55) in tRNA = pseudouridine(55) in tRNA</text>
        <dbReference type="Rhea" id="RHEA:42532"/>
        <dbReference type="Rhea" id="RHEA-COMP:10101"/>
        <dbReference type="Rhea" id="RHEA-COMP:10102"/>
        <dbReference type="ChEBI" id="CHEBI:65314"/>
        <dbReference type="ChEBI" id="CHEBI:65315"/>
        <dbReference type="EC" id="5.4.99.25"/>
    </reaction>
</comment>
<dbReference type="GO" id="GO:0003723">
    <property type="term" value="F:RNA binding"/>
    <property type="evidence" value="ECO:0007669"/>
    <property type="project" value="InterPro"/>
</dbReference>
<evidence type="ECO:0000256" key="5">
    <source>
        <dbReference type="HAMAP-Rule" id="MF_01080"/>
    </source>
</evidence>
<dbReference type="GO" id="GO:1990481">
    <property type="term" value="P:mRNA pseudouridine synthesis"/>
    <property type="evidence" value="ECO:0007669"/>
    <property type="project" value="TreeGrafter"/>
</dbReference>
<feature type="domain" description="tRNA pseudouridylate synthase B C-terminal" evidence="7">
    <location>
        <begin position="185"/>
        <end position="233"/>
    </location>
</feature>
<dbReference type="AlphaFoldDB" id="A0A2T2XLT1"/>
<organism evidence="8 9">
    <name type="scientific">Sulfobacillus benefaciens</name>
    <dbReference type="NCBI Taxonomy" id="453960"/>
    <lineage>
        <taxon>Bacteria</taxon>
        <taxon>Bacillati</taxon>
        <taxon>Bacillota</taxon>
        <taxon>Clostridia</taxon>
        <taxon>Eubacteriales</taxon>
        <taxon>Clostridiales Family XVII. Incertae Sedis</taxon>
        <taxon>Sulfobacillus</taxon>
    </lineage>
</organism>
<evidence type="ECO:0000259" key="6">
    <source>
        <dbReference type="Pfam" id="PF01509"/>
    </source>
</evidence>
<dbReference type="CDD" id="cd02573">
    <property type="entry name" value="PseudoU_synth_EcTruB"/>
    <property type="match status" value="1"/>
</dbReference>
<feature type="domain" description="Pseudouridine synthase II N-terminal" evidence="6">
    <location>
        <begin position="35"/>
        <end position="184"/>
    </location>
</feature>
<dbReference type="Proteomes" id="UP000242972">
    <property type="component" value="Unassembled WGS sequence"/>
</dbReference>
<evidence type="ECO:0000313" key="9">
    <source>
        <dbReference type="Proteomes" id="UP000242972"/>
    </source>
</evidence>
<evidence type="ECO:0000256" key="2">
    <source>
        <dbReference type="ARBA" id="ARBA00005642"/>
    </source>
</evidence>
<comment type="caution">
    <text evidence="8">The sequence shown here is derived from an EMBL/GenBank/DDBJ whole genome shotgun (WGS) entry which is preliminary data.</text>
</comment>
<evidence type="ECO:0000313" key="8">
    <source>
        <dbReference type="EMBL" id="PSR35455.1"/>
    </source>
</evidence>
<accession>A0A2T2XLT1</accession>
<dbReference type="InterPro" id="IPR014780">
    <property type="entry name" value="tRNA_psdUridine_synth_TruB"/>
</dbReference>
<dbReference type="GO" id="GO:0031119">
    <property type="term" value="P:tRNA pseudouridine synthesis"/>
    <property type="evidence" value="ECO:0007669"/>
    <property type="project" value="UniProtKB-UniRule"/>
</dbReference>
<evidence type="ECO:0000256" key="4">
    <source>
        <dbReference type="ARBA" id="ARBA00023235"/>
    </source>
</evidence>
<comment type="function">
    <text evidence="5">Responsible for synthesis of pseudouridine from uracil-55 in the psi GC loop of transfer RNAs.</text>
</comment>
<sequence>MSKARSGDSHSTPAGLLNLMKPRGITSHDAVARVRRLTHVREVGHVGTLDPDACGVLPIAVGSSYTKLIQWLELTPKIYRGWMELGVSTSSGDASGVVVGRSGPPWPTRRNAVSSALWLVGDHLQIPPRVSALKHDGKRLYQLARQGRAVWPSPRLISVASLKVLNGDGQRWYFEASVGAGTYIRSLVRDWGWLLGHSAHLEELERTGVGSFAAAHSWSFQQLEEMGDQWTSALETYESHLSIAVHNLDPDVIPMIAHGRRDILPHIMGNAEGTVALVANRDIIAIVTGPPWRFRKVLLKDGAYGAN</sequence>
<protein>
    <recommendedName>
        <fullName evidence="5">tRNA pseudouridine synthase B</fullName>
        <ecNumber evidence="5">5.4.99.25</ecNumber>
    </recommendedName>
    <alternativeName>
        <fullName evidence="5">tRNA pseudouridine(55) synthase</fullName>
        <shortName evidence="5">Psi55 synthase</shortName>
    </alternativeName>
    <alternativeName>
        <fullName evidence="5">tRNA pseudouridylate synthase</fullName>
    </alternativeName>
    <alternativeName>
        <fullName evidence="5">tRNA-uridine isomerase</fullName>
    </alternativeName>
</protein>
<dbReference type="InterPro" id="IPR002501">
    <property type="entry name" value="PsdUridine_synth_N"/>
</dbReference>
<reference evidence="8 9" key="1">
    <citation type="journal article" date="2014" name="BMC Genomics">
        <title>Comparison of environmental and isolate Sulfobacillus genomes reveals diverse carbon, sulfur, nitrogen, and hydrogen metabolisms.</title>
        <authorList>
            <person name="Justice N.B."/>
            <person name="Norman A."/>
            <person name="Brown C.T."/>
            <person name="Singh A."/>
            <person name="Thomas B.C."/>
            <person name="Banfield J.F."/>
        </authorList>
    </citation>
    <scope>NUCLEOTIDE SEQUENCE [LARGE SCALE GENOMIC DNA]</scope>
    <source>
        <strain evidence="8">AMDSBA4</strain>
    </source>
</reference>
<dbReference type="Pfam" id="PF16198">
    <property type="entry name" value="TruB_C_2"/>
    <property type="match status" value="1"/>
</dbReference>
<dbReference type="InterPro" id="IPR032819">
    <property type="entry name" value="TruB_C"/>
</dbReference>
<dbReference type="Gene3D" id="3.30.2350.10">
    <property type="entry name" value="Pseudouridine synthase"/>
    <property type="match status" value="1"/>
</dbReference>
<name>A0A2T2XLT1_9FIRM</name>
<gene>
    <name evidence="5 8" type="primary">truB</name>
    <name evidence="8" type="ORF">C7B46_00230</name>
</gene>
<dbReference type="EC" id="5.4.99.25" evidence="5"/>